<dbReference type="RefSeq" id="WP_163824568.1">
    <property type="nucleotide sequence ID" value="NZ_JAAGUX010000007.1"/>
</dbReference>
<gene>
    <name evidence="1" type="ORF">GV789_07300</name>
    <name evidence="2" type="ORF">GV794_06285</name>
</gene>
<dbReference type="EMBL" id="JAAGUZ010000015">
    <property type="protein sequence ID" value="NEW44265.1"/>
    <property type="molecule type" value="Genomic_DNA"/>
</dbReference>
<comment type="caution">
    <text evidence="1">The sequence shown here is derived from an EMBL/GenBank/DDBJ whole genome shotgun (WGS) entry which is preliminary data.</text>
</comment>
<dbReference type="InterPro" id="IPR036390">
    <property type="entry name" value="WH_DNA-bd_sf"/>
</dbReference>
<accession>A0A6P1D191</accession>
<sequence>MDLAERLTEVERRVAALEQARPATDEVDEQWAVTRLREDDGGIVLAGAGQLPTGETYEWQAQFTVADAMAEDLAEAAECLAVLGDPVRLRLLREIITGRRTAAELAGVDGLGSSAEIYHHLRALAAVGWLHTAGLGRFEVPAQRLVPLLAAVASTRR</sequence>
<protein>
    <submittedName>
        <fullName evidence="1">Winged helix-turn-helix transcriptional regulator</fullName>
    </submittedName>
</protein>
<name>A0A6P1D191_9NOCA</name>
<dbReference type="InterPro" id="IPR036388">
    <property type="entry name" value="WH-like_DNA-bd_sf"/>
</dbReference>
<dbReference type="Gene3D" id="1.10.10.10">
    <property type="entry name" value="Winged helix-like DNA-binding domain superfamily/Winged helix DNA-binding domain"/>
    <property type="match status" value="1"/>
</dbReference>
<dbReference type="AlphaFoldDB" id="A0A6P1D191"/>
<proteinExistence type="predicted"/>
<keyword evidence="4" id="KW-1185">Reference proteome</keyword>
<reference evidence="3 4" key="1">
    <citation type="submission" date="2020-01" db="EMBL/GenBank/DDBJ databases">
        <title>Genetics and antimicrobial susceptibilities of Nocardia species isolated from the soil; a comparison with species isolated from humans.</title>
        <authorList>
            <person name="Carrasco G."/>
            <person name="Monzon S."/>
            <person name="Sansegundo M."/>
            <person name="Garcia E."/>
            <person name="Garrido N."/>
            <person name="Medina M.J."/>
            <person name="Villalon P."/>
            <person name="Ramirez-Arocha A.C."/>
            <person name="Jimenez P."/>
            <person name="Cuesta I."/>
            <person name="Valdezate S."/>
        </authorList>
    </citation>
    <scope>NUCLEOTIDE SEQUENCE [LARGE SCALE GENOMIC DNA]</scope>
    <source>
        <strain evidence="1 3">CNM20110639</strain>
        <strain evidence="2 4">CNM20110649</strain>
    </source>
</reference>
<dbReference type="EMBL" id="JAAGUX010000007">
    <property type="protein sequence ID" value="NEW55267.1"/>
    <property type="molecule type" value="Genomic_DNA"/>
</dbReference>
<dbReference type="InterPro" id="IPR011991">
    <property type="entry name" value="ArsR-like_HTH"/>
</dbReference>
<evidence type="ECO:0000313" key="4">
    <source>
        <dbReference type="Proteomes" id="UP000470876"/>
    </source>
</evidence>
<dbReference type="Proteomes" id="UP000468928">
    <property type="component" value="Unassembled WGS sequence"/>
</dbReference>
<dbReference type="CDD" id="cd00090">
    <property type="entry name" value="HTH_ARSR"/>
    <property type="match status" value="1"/>
</dbReference>
<evidence type="ECO:0000313" key="2">
    <source>
        <dbReference type="EMBL" id="NEW55267.1"/>
    </source>
</evidence>
<evidence type="ECO:0000313" key="1">
    <source>
        <dbReference type="EMBL" id="NEW44265.1"/>
    </source>
</evidence>
<dbReference type="Proteomes" id="UP000470876">
    <property type="component" value="Unassembled WGS sequence"/>
</dbReference>
<dbReference type="SUPFAM" id="SSF46785">
    <property type="entry name" value="Winged helix' DNA-binding domain"/>
    <property type="match status" value="1"/>
</dbReference>
<evidence type="ECO:0000313" key="3">
    <source>
        <dbReference type="Proteomes" id="UP000468928"/>
    </source>
</evidence>
<organism evidence="1 3">
    <name type="scientific">Nocardia cyriacigeorgica</name>
    <dbReference type="NCBI Taxonomy" id="135487"/>
    <lineage>
        <taxon>Bacteria</taxon>
        <taxon>Bacillati</taxon>
        <taxon>Actinomycetota</taxon>
        <taxon>Actinomycetes</taxon>
        <taxon>Mycobacteriales</taxon>
        <taxon>Nocardiaceae</taxon>
        <taxon>Nocardia</taxon>
    </lineage>
</organism>